<evidence type="ECO:0000313" key="4">
    <source>
        <dbReference type="EMBL" id="MDG3495322.1"/>
    </source>
</evidence>
<comment type="caution">
    <text evidence="4">The sequence shown here is derived from an EMBL/GenBank/DDBJ whole genome shotgun (WGS) entry which is preliminary data.</text>
</comment>
<dbReference type="Pfam" id="PF02597">
    <property type="entry name" value="ThiS"/>
    <property type="match status" value="1"/>
</dbReference>
<sequence length="94" mass="10664">MIYERDSEDISEDIQVTVKLFAIFQEVFATDEMQMHLKSGTSVSEVFDRLVSQHGNLEQWRSLTRYAINLNFAEPHTILNHGDEVALIPPVSGG</sequence>
<dbReference type="AlphaFoldDB" id="A0A9X4MA76"/>
<dbReference type="InterPro" id="IPR012675">
    <property type="entry name" value="Beta-grasp_dom_sf"/>
</dbReference>
<proteinExistence type="inferred from homology"/>
<dbReference type="PANTHER" id="PTHR33359:SF1">
    <property type="entry name" value="MOLYBDOPTERIN SYNTHASE SULFUR CARRIER SUBUNIT"/>
    <property type="match status" value="1"/>
</dbReference>
<dbReference type="Gene3D" id="3.10.20.30">
    <property type="match status" value="1"/>
</dbReference>
<dbReference type="RefSeq" id="WP_009627442.1">
    <property type="nucleotide sequence ID" value="NZ_VBTY01000094.1"/>
</dbReference>
<organism evidence="4 5">
    <name type="scientific">Pseudanabaena catenata USMAC16</name>
    <dbReference type="NCBI Taxonomy" id="1855837"/>
    <lineage>
        <taxon>Bacteria</taxon>
        <taxon>Bacillati</taxon>
        <taxon>Cyanobacteriota</taxon>
        <taxon>Cyanophyceae</taxon>
        <taxon>Pseudanabaenales</taxon>
        <taxon>Pseudanabaenaceae</taxon>
        <taxon>Pseudanabaena</taxon>
    </lineage>
</organism>
<dbReference type="CDD" id="cd00754">
    <property type="entry name" value="Ubl_MoaD"/>
    <property type="match status" value="1"/>
</dbReference>
<evidence type="ECO:0000256" key="2">
    <source>
        <dbReference type="ARBA" id="ARBA00024200"/>
    </source>
</evidence>
<dbReference type="Proteomes" id="UP001152872">
    <property type="component" value="Unassembled WGS sequence"/>
</dbReference>
<dbReference type="PANTHER" id="PTHR33359">
    <property type="entry name" value="MOLYBDOPTERIN SYNTHASE SULFUR CARRIER SUBUNIT"/>
    <property type="match status" value="1"/>
</dbReference>
<evidence type="ECO:0000256" key="3">
    <source>
        <dbReference type="ARBA" id="ARBA00024247"/>
    </source>
</evidence>
<dbReference type="GO" id="GO:1990133">
    <property type="term" value="C:molybdopterin adenylyltransferase complex"/>
    <property type="evidence" value="ECO:0007669"/>
    <property type="project" value="TreeGrafter"/>
</dbReference>
<reference evidence="4" key="1">
    <citation type="submission" date="2019-05" db="EMBL/GenBank/DDBJ databases">
        <title>Whole genome sequencing of Pseudanabaena catenata USMAC16.</title>
        <authorList>
            <person name="Khan Z."/>
            <person name="Omar W.M."/>
            <person name="Convey P."/>
            <person name="Merican F."/>
            <person name="Najimudin N."/>
        </authorList>
    </citation>
    <scope>NUCLEOTIDE SEQUENCE</scope>
    <source>
        <strain evidence="4">USMAC16</strain>
    </source>
</reference>
<protein>
    <recommendedName>
        <fullName evidence="3">Molybdopterin synthase sulfur carrier subunit</fullName>
    </recommendedName>
</protein>
<dbReference type="InterPro" id="IPR044672">
    <property type="entry name" value="MOCS2A"/>
</dbReference>
<dbReference type="GO" id="GO:0006777">
    <property type="term" value="P:Mo-molybdopterin cofactor biosynthetic process"/>
    <property type="evidence" value="ECO:0007669"/>
    <property type="project" value="InterPro"/>
</dbReference>
<evidence type="ECO:0000256" key="1">
    <source>
        <dbReference type="ARBA" id="ARBA00022741"/>
    </source>
</evidence>
<dbReference type="EMBL" id="VBTY01000094">
    <property type="protein sequence ID" value="MDG3495322.1"/>
    <property type="molecule type" value="Genomic_DNA"/>
</dbReference>
<keyword evidence="1" id="KW-0547">Nucleotide-binding</keyword>
<dbReference type="GO" id="GO:0000166">
    <property type="term" value="F:nucleotide binding"/>
    <property type="evidence" value="ECO:0007669"/>
    <property type="project" value="UniProtKB-KW"/>
</dbReference>
<dbReference type="InterPro" id="IPR003749">
    <property type="entry name" value="ThiS/MoaD-like"/>
</dbReference>
<dbReference type="InterPro" id="IPR016155">
    <property type="entry name" value="Mopterin_synth/thiamin_S_b"/>
</dbReference>
<dbReference type="SUPFAM" id="SSF54285">
    <property type="entry name" value="MoaD/ThiS"/>
    <property type="match status" value="1"/>
</dbReference>
<comment type="similarity">
    <text evidence="2">Belongs to the MoaD family.</text>
</comment>
<gene>
    <name evidence="4" type="ORF">FEV09_12200</name>
</gene>
<keyword evidence="5" id="KW-1185">Reference proteome</keyword>
<accession>A0A9X4MA76</accession>
<evidence type="ECO:0000313" key="5">
    <source>
        <dbReference type="Proteomes" id="UP001152872"/>
    </source>
</evidence>
<name>A0A9X4MA76_9CYAN</name>